<reference evidence="2 3" key="1">
    <citation type="submission" date="2019-07" db="EMBL/GenBank/DDBJ databases">
        <title>Whole genome shotgun sequence of Skermanella aerolata NBRC 106429.</title>
        <authorList>
            <person name="Hosoyama A."/>
            <person name="Uohara A."/>
            <person name="Ohji S."/>
            <person name="Ichikawa N."/>
        </authorList>
    </citation>
    <scope>NUCLEOTIDE SEQUENCE [LARGE SCALE GENOMIC DNA]</scope>
    <source>
        <strain evidence="2 3">NBRC 106429</strain>
    </source>
</reference>
<gene>
    <name evidence="2" type="ORF">SAE02_77260</name>
</gene>
<feature type="compositionally biased region" description="Pro residues" evidence="1">
    <location>
        <begin position="7"/>
        <end position="17"/>
    </location>
</feature>
<protein>
    <submittedName>
        <fullName evidence="2">Uncharacterized protein</fullName>
    </submittedName>
</protein>
<dbReference type="EMBL" id="BJYZ01000103">
    <property type="protein sequence ID" value="GEO43578.1"/>
    <property type="molecule type" value="Genomic_DNA"/>
</dbReference>
<evidence type="ECO:0000313" key="3">
    <source>
        <dbReference type="Proteomes" id="UP000321523"/>
    </source>
</evidence>
<evidence type="ECO:0000313" key="2">
    <source>
        <dbReference type="EMBL" id="GEO43578.1"/>
    </source>
</evidence>
<feature type="region of interest" description="Disordered" evidence="1">
    <location>
        <begin position="1"/>
        <end position="23"/>
    </location>
</feature>
<keyword evidence="3" id="KW-1185">Reference proteome</keyword>
<evidence type="ECO:0000256" key="1">
    <source>
        <dbReference type="SAM" id="MobiDB-lite"/>
    </source>
</evidence>
<comment type="caution">
    <text evidence="2">The sequence shown here is derived from an EMBL/GenBank/DDBJ whole genome shotgun (WGS) entry which is preliminary data.</text>
</comment>
<accession>A0A512E4D7</accession>
<sequence>MTGSRPVIPPPVAPPADGPEQPELHHAAATDIPIEELAERYQDGATLAEIAARYQLLGYTVNPDEIRHRLIAVGIQIKLIDHTANVLLRRGKRGTANLPLSSEELAERYRAGASLDDLAILCRCSSSKIRRTLAAAGVVIQPRGGRNGTPGRS</sequence>
<organism evidence="2 3">
    <name type="scientific">Skermanella aerolata</name>
    <dbReference type="NCBI Taxonomy" id="393310"/>
    <lineage>
        <taxon>Bacteria</taxon>
        <taxon>Pseudomonadati</taxon>
        <taxon>Pseudomonadota</taxon>
        <taxon>Alphaproteobacteria</taxon>
        <taxon>Rhodospirillales</taxon>
        <taxon>Azospirillaceae</taxon>
        <taxon>Skermanella</taxon>
    </lineage>
</organism>
<name>A0A512E4D7_9PROT</name>
<dbReference type="AlphaFoldDB" id="A0A512E4D7"/>
<dbReference type="Proteomes" id="UP000321523">
    <property type="component" value="Unassembled WGS sequence"/>
</dbReference>
<proteinExistence type="predicted"/>